<dbReference type="PANTHER" id="PTHR21163">
    <property type="entry name" value="PROTEIN G12"/>
    <property type="match status" value="1"/>
</dbReference>
<feature type="signal peptide" evidence="1">
    <location>
        <begin position="1"/>
        <end position="16"/>
    </location>
</feature>
<keyword evidence="3" id="KW-1185">Reference proteome</keyword>
<comment type="caution">
    <text evidence="2">The sequence shown here is derived from an EMBL/GenBank/DDBJ whole genome shotgun (WGS) entry which is preliminary data.</text>
</comment>
<dbReference type="AlphaFoldDB" id="A0A4C1W6L0"/>
<accession>A0A4C1W6L0</accession>
<feature type="chain" id="PRO_5020026754" description="Protein G12" evidence="1">
    <location>
        <begin position="17"/>
        <end position="240"/>
    </location>
</feature>
<keyword evidence="1" id="KW-0732">Signal</keyword>
<evidence type="ECO:0000256" key="1">
    <source>
        <dbReference type="SAM" id="SignalP"/>
    </source>
</evidence>
<reference evidence="2 3" key="1">
    <citation type="journal article" date="2019" name="Commun. Biol.">
        <title>The bagworm genome reveals a unique fibroin gene that provides high tensile strength.</title>
        <authorList>
            <person name="Kono N."/>
            <person name="Nakamura H."/>
            <person name="Ohtoshi R."/>
            <person name="Tomita M."/>
            <person name="Numata K."/>
            <person name="Arakawa K."/>
        </authorList>
    </citation>
    <scope>NUCLEOTIDE SEQUENCE [LARGE SCALE GENOMIC DNA]</scope>
</reference>
<dbReference type="PANTHER" id="PTHR21163:SF1">
    <property type="entry name" value="PROTEIN G12"/>
    <property type="match status" value="1"/>
</dbReference>
<name>A0A4C1W6L0_EUMVA</name>
<dbReference type="InterPro" id="IPR010629">
    <property type="entry name" value="Ins_allergen"/>
</dbReference>
<evidence type="ECO:0008006" key="4">
    <source>
        <dbReference type="Google" id="ProtNLM"/>
    </source>
</evidence>
<evidence type="ECO:0000313" key="3">
    <source>
        <dbReference type="Proteomes" id="UP000299102"/>
    </source>
</evidence>
<dbReference type="EMBL" id="BGZK01000471">
    <property type="protein sequence ID" value="GBP45765.1"/>
    <property type="molecule type" value="Genomic_DNA"/>
</dbReference>
<sequence>MKILAVIIALCAVAHALPSSAPIARESCQLQSDLRELIALIDRDAIAVVLWRYYDDPEVNLIFAFVFSQEFRDLYLTAAAVPEIEQDAEKSVPGDVDALVTTVASSPRTVPGWRGRFKFGLWMEAQCVDVRPFLNRIREYFALPPVHWNYARAQRGGIAAFWDDLRAAFPFTEIYERSQELYVESPDFAAFIDNLRGPEAQALYQQLAANEVFQDAVQRLRDHGIDIDFIRDIAQAILGW</sequence>
<organism evidence="2 3">
    <name type="scientific">Eumeta variegata</name>
    <name type="common">Bagworm moth</name>
    <name type="synonym">Eumeta japonica</name>
    <dbReference type="NCBI Taxonomy" id="151549"/>
    <lineage>
        <taxon>Eukaryota</taxon>
        <taxon>Metazoa</taxon>
        <taxon>Ecdysozoa</taxon>
        <taxon>Arthropoda</taxon>
        <taxon>Hexapoda</taxon>
        <taxon>Insecta</taxon>
        <taxon>Pterygota</taxon>
        <taxon>Neoptera</taxon>
        <taxon>Endopterygota</taxon>
        <taxon>Lepidoptera</taxon>
        <taxon>Glossata</taxon>
        <taxon>Ditrysia</taxon>
        <taxon>Tineoidea</taxon>
        <taxon>Psychidae</taxon>
        <taxon>Oiketicinae</taxon>
        <taxon>Eumeta</taxon>
    </lineage>
</organism>
<proteinExistence type="predicted"/>
<evidence type="ECO:0000313" key="2">
    <source>
        <dbReference type="EMBL" id="GBP45765.1"/>
    </source>
</evidence>
<gene>
    <name evidence="2" type="ORF">EVAR_76070_1</name>
</gene>
<dbReference type="OrthoDB" id="7882129at2759"/>
<protein>
    <recommendedName>
        <fullName evidence="4">Protein G12</fullName>
    </recommendedName>
</protein>
<dbReference type="Pfam" id="PF06757">
    <property type="entry name" value="Ins_allergen_rp"/>
    <property type="match status" value="2"/>
</dbReference>
<dbReference type="Proteomes" id="UP000299102">
    <property type="component" value="Unassembled WGS sequence"/>
</dbReference>